<gene>
    <name evidence="2" type="primary">Hypp989</name>
    <name evidence="2" type="ORF">BLAG_LOCUS12719</name>
</gene>
<evidence type="ECO:0000313" key="2">
    <source>
        <dbReference type="EMBL" id="CAH1252710.1"/>
    </source>
</evidence>
<reference evidence="2" key="1">
    <citation type="submission" date="2022-01" db="EMBL/GenBank/DDBJ databases">
        <authorList>
            <person name="Braso-Vives M."/>
        </authorList>
    </citation>
    <scope>NUCLEOTIDE SEQUENCE</scope>
</reference>
<name>A0A8K0EIJ0_BRALA</name>
<dbReference type="EMBL" id="OV696687">
    <property type="protein sequence ID" value="CAH1252710.1"/>
    <property type="molecule type" value="Genomic_DNA"/>
</dbReference>
<dbReference type="Proteomes" id="UP000838412">
    <property type="component" value="Chromosome 2"/>
</dbReference>
<evidence type="ECO:0000313" key="3">
    <source>
        <dbReference type="Proteomes" id="UP000838412"/>
    </source>
</evidence>
<protein>
    <submittedName>
        <fullName evidence="2">Hypp989 protein</fullName>
    </submittedName>
</protein>
<dbReference type="AlphaFoldDB" id="A0A8K0EIJ0"/>
<organism evidence="2 3">
    <name type="scientific">Branchiostoma lanceolatum</name>
    <name type="common">Common lancelet</name>
    <name type="synonym">Amphioxus lanceolatum</name>
    <dbReference type="NCBI Taxonomy" id="7740"/>
    <lineage>
        <taxon>Eukaryota</taxon>
        <taxon>Metazoa</taxon>
        <taxon>Chordata</taxon>
        <taxon>Cephalochordata</taxon>
        <taxon>Leptocardii</taxon>
        <taxon>Amphioxiformes</taxon>
        <taxon>Branchiostomatidae</taxon>
        <taxon>Branchiostoma</taxon>
    </lineage>
</organism>
<sequence>MSADKGPLAKADAGDDYDNENPAEDENYVPCGENPFLCDCEIQWIARLRRCVWEHRIEGCVDAYIGWVRTCMSANCNFHPNGVAVILDRVVQENQVFIKQLGENLRSISRCRKRRKTRLNNMAAAPSLPAVTDSRLQNITSVDLEDSTAEERLGEDGYSTIRDEDAGGFSRYPWRERKKQAGQRKTVAALPLQTVRNMRASVVVSIDQDDVVVGHLQQNPAQKKEDSESQSRFSLCKWRQRKKQAGPKKQSLLCRYKRVVRSNDIRSEELNVQGSSLNSQYQSVNPSLQHSYAEIKDEDIKATTKETTRL</sequence>
<accession>A0A8K0EIJ0</accession>
<proteinExistence type="predicted"/>
<keyword evidence="3" id="KW-1185">Reference proteome</keyword>
<feature type="region of interest" description="Disordered" evidence="1">
    <location>
        <begin position="1"/>
        <end position="21"/>
    </location>
</feature>
<evidence type="ECO:0000256" key="1">
    <source>
        <dbReference type="SAM" id="MobiDB-lite"/>
    </source>
</evidence>